<protein>
    <recommendedName>
        <fullName evidence="9">Putative K(+)-stimulated pyrophosphate-energized sodium pump</fullName>
        <ecNumber evidence="9">7.2.3.1</ecNumber>
    </recommendedName>
    <alternativeName>
        <fullName evidence="9">Membrane-bound sodium-translocating pyrophosphatase</fullName>
    </alternativeName>
    <alternativeName>
        <fullName evidence="9">Pyrophosphate-energized inorganic pyrophosphatase</fullName>
        <shortName evidence="9">Na(+)-PPase</shortName>
    </alternativeName>
</protein>
<dbReference type="RefSeq" id="WP_089379481.1">
    <property type="nucleotide sequence ID" value="NZ_FZNX01000006.1"/>
</dbReference>
<comment type="activity regulation">
    <text evidence="9">Requires K(+) for maximal activity.</text>
</comment>
<keyword evidence="9" id="KW-0630">Potassium</keyword>
<dbReference type="GO" id="GO:0005886">
    <property type="term" value="C:plasma membrane"/>
    <property type="evidence" value="ECO:0007669"/>
    <property type="project" value="UniProtKB-SubCell"/>
</dbReference>
<dbReference type="AlphaFoldDB" id="A0A238ZD47"/>
<keyword evidence="10" id="KW-0175">Coiled coil</keyword>
<comment type="subunit">
    <text evidence="9">Homodimer.</text>
</comment>
<dbReference type="GO" id="GO:0004427">
    <property type="term" value="F:inorganic diphosphate phosphatase activity"/>
    <property type="evidence" value="ECO:0007669"/>
    <property type="project" value="UniProtKB-UniRule"/>
</dbReference>
<feature type="transmembrane region" description="Helical" evidence="9">
    <location>
        <begin position="508"/>
        <end position="530"/>
    </location>
</feature>
<feature type="transmembrane region" description="Helical" evidence="9">
    <location>
        <begin position="601"/>
        <end position="622"/>
    </location>
</feature>
<dbReference type="NCBIfam" id="NF001955">
    <property type="entry name" value="PRK00733.2-4"/>
    <property type="match status" value="1"/>
</dbReference>
<keyword evidence="3 9" id="KW-0812">Transmembrane</keyword>
<feature type="transmembrane region" description="Helical" evidence="9">
    <location>
        <begin position="411"/>
        <end position="432"/>
    </location>
</feature>
<feature type="transmembrane region" description="Helical" evidence="9">
    <location>
        <begin position="126"/>
        <end position="153"/>
    </location>
</feature>
<accession>A0A238ZD47</accession>
<evidence type="ECO:0000256" key="3">
    <source>
        <dbReference type="ARBA" id="ARBA00022692"/>
    </source>
</evidence>
<dbReference type="HAMAP" id="MF_01129">
    <property type="entry name" value="PPase_energized_pump"/>
    <property type="match status" value="1"/>
</dbReference>
<comment type="catalytic activity">
    <reaction evidence="9">
        <text>Na(+)(in) + diphosphate + H2O = Na(+)(out) + 2 phosphate + H(+)</text>
        <dbReference type="Rhea" id="RHEA:57884"/>
        <dbReference type="ChEBI" id="CHEBI:15377"/>
        <dbReference type="ChEBI" id="CHEBI:15378"/>
        <dbReference type="ChEBI" id="CHEBI:29101"/>
        <dbReference type="ChEBI" id="CHEBI:33019"/>
        <dbReference type="ChEBI" id="CHEBI:43474"/>
        <dbReference type="EC" id="7.2.3.1"/>
    </reaction>
</comment>
<evidence type="ECO:0000256" key="10">
    <source>
        <dbReference type="SAM" id="Coils"/>
    </source>
</evidence>
<evidence type="ECO:0000256" key="1">
    <source>
        <dbReference type="ARBA" id="ARBA00004127"/>
    </source>
</evidence>
<dbReference type="GO" id="GO:0006814">
    <property type="term" value="P:sodium ion transport"/>
    <property type="evidence" value="ECO:0007669"/>
    <property type="project" value="UniProtKB-UniRule"/>
</dbReference>
<organism evidence="11 12">
    <name type="scientific">Lutibacter flavus</name>
    <dbReference type="NCBI Taxonomy" id="691689"/>
    <lineage>
        <taxon>Bacteria</taxon>
        <taxon>Pseudomonadati</taxon>
        <taxon>Bacteroidota</taxon>
        <taxon>Flavobacteriia</taxon>
        <taxon>Flavobacteriales</taxon>
        <taxon>Flavobacteriaceae</taxon>
        <taxon>Lutibacter</taxon>
    </lineage>
</organism>
<dbReference type="PIRSF" id="PIRSF001265">
    <property type="entry name" value="H+-PPase"/>
    <property type="match status" value="1"/>
</dbReference>
<feature type="transmembrane region" description="Helical" evidence="9">
    <location>
        <begin position="83"/>
        <end position="105"/>
    </location>
</feature>
<keyword evidence="9" id="KW-1003">Cell membrane</keyword>
<proteinExistence type="inferred from homology"/>
<dbReference type="GO" id="GO:0000287">
    <property type="term" value="F:magnesium ion binding"/>
    <property type="evidence" value="ECO:0007669"/>
    <property type="project" value="UniProtKB-UniRule"/>
</dbReference>
<evidence type="ECO:0000313" key="12">
    <source>
        <dbReference type="Proteomes" id="UP000198412"/>
    </source>
</evidence>
<dbReference type="Proteomes" id="UP000198412">
    <property type="component" value="Unassembled WGS sequence"/>
</dbReference>
<comment type="similarity">
    <text evidence="9">Belongs to the H(+)-translocating pyrophosphatase (TC 3.A.10) family. K(+)-stimulated subfamily.</text>
</comment>
<feature type="transmembrane region" description="Helical" evidence="9">
    <location>
        <begin position="381"/>
        <end position="405"/>
    </location>
</feature>
<feature type="transmembrane region" description="Helical" evidence="9">
    <location>
        <begin position="53"/>
        <end position="71"/>
    </location>
</feature>
<feature type="coiled-coil region" evidence="10">
    <location>
        <begin position="773"/>
        <end position="800"/>
    </location>
</feature>
<gene>
    <name evidence="9" type="primary">hppA</name>
    <name evidence="11" type="ORF">SAMN04488111_3232</name>
</gene>
<dbReference type="NCBIfam" id="TIGR01104">
    <property type="entry name" value="V_PPase"/>
    <property type="match status" value="1"/>
</dbReference>
<name>A0A238ZD47_9FLAO</name>
<feature type="transmembrane region" description="Helical" evidence="9">
    <location>
        <begin position="165"/>
        <end position="184"/>
    </location>
</feature>
<keyword evidence="7 9" id="KW-0406">Ion transport</keyword>
<feature type="transmembrane region" description="Helical" evidence="9">
    <location>
        <begin position="242"/>
        <end position="261"/>
    </location>
</feature>
<dbReference type="NCBIfam" id="NF001960">
    <property type="entry name" value="PRK00733.3-5"/>
    <property type="match status" value="1"/>
</dbReference>
<keyword evidence="12" id="KW-1185">Reference proteome</keyword>
<feature type="transmembrane region" description="Helical" evidence="9">
    <location>
        <begin position="628"/>
        <end position="646"/>
    </location>
</feature>
<comment type="function">
    <text evidence="9">Sodium pump that utilizes the energy of pyrophosphate hydrolysis as the driving force for Na(+) movement across the membrane.</text>
</comment>
<dbReference type="EC" id="7.2.3.1" evidence="9"/>
<feature type="site" description="Determinant of potassium dependence" evidence="9">
    <location>
        <position position="470"/>
    </location>
</feature>
<sequence>MELIVKFLPLFGVLALVFVFIKNAWVSKQDGGDDKMARIAKSISDGAMSFLKAEYKILAIFVVAVAILLYFKGTNEVGSNGMVAISFIVGAICSALAGFIGMKVATKANVRTTQAAKTSLGKALEVAFAGGAVMGLGVVGLGVLGLSGLFMIYQNLWPGSENIPMVLNVLSGFSLGASSIALFARVGGGIYTKAADVGADLVGKVEAGIPEDHPLNPATIADNVGDNVGDVAGMGADLFESYVGSIIGTMVLGAFIFTPEYGGLGAVYLPLVLAAVGIVMSIIGTFFVKVKDGGSPHKALNLGEFGSGFLMIIASYFIITAMIPETVDGLPSGAMGVFYATLAGLVAGFCVGKVTEYYTGTGSKPVLSIVKQSETGSATNIIAGLGVGMMSTAIPILLIAAAIMISHHFAGLYGIAIAAVGMLANTGIQLAVDAYGPISDNAGGIAEMAELPKEVRERTDKLDAVGNTTAAIGKGFAIASAALTALALFAAFMKTANVTTIDVSKPDIMAGLLIGGMLPFVFSALSMNAVGRAAMAMIEEVRRQFRDIPQLKAALGVMRKYDSDMSKASDEDRKIFDAADGYAEYDKCVEISTKASIKEMVFPGLLALAVPVIVGFGGKLFGIGGPQMLGGLLAGVTTCGVLMAIFQSNAGGAWDNAKKMIEEQGKKGTEAHKAAVVGDTVGDPFKDTSGPSLNILLKLMSVVALVIAPSIALDEVDVAEYAKENVSTQLVAEMEISKDVKVEMTVNDDGTVSAAVITTTVENGQTVIEEKVLSGTEEEVEAQLKALEDVEAKVKRVKEVVIKKE</sequence>
<keyword evidence="9" id="KW-0915">Sodium</keyword>
<evidence type="ECO:0000313" key="11">
    <source>
        <dbReference type="EMBL" id="SNR81009.1"/>
    </source>
</evidence>
<keyword evidence="9" id="KW-0739">Sodium transport</keyword>
<keyword evidence="8 9" id="KW-0472">Membrane</keyword>
<comment type="subcellular location">
    <subcellularLocation>
        <location evidence="9">Cell membrane</location>
        <topology evidence="9">Multi-pass membrane protein</topology>
    </subcellularLocation>
    <subcellularLocation>
        <location evidence="1">Endomembrane system</location>
        <topology evidence="1">Multi-pass membrane protein</topology>
    </subcellularLocation>
</comment>
<dbReference type="GO" id="GO:0009678">
    <property type="term" value="F:diphosphate hydrolysis-driven proton transmembrane transporter activity"/>
    <property type="evidence" value="ECO:0007669"/>
    <property type="project" value="UniProtKB-UniRule"/>
</dbReference>
<dbReference type="EMBL" id="FZNX01000006">
    <property type="protein sequence ID" value="SNR81009.1"/>
    <property type="molecule type" value="Genomic_DNA"/>
</dbReference>
<feature type="transmembrane region" description="Helical" evidence="9">
    <location>
        <begin position="6"/>
        <end position="26"/>
    </location>
</feature>
<keyword evidence="2 9" id="KW-0813">Transport</keyword>
<dbReference type="PANTHER" id="PTHR31998">
    <property type="entry name" value="K(+)-INSENSITIVE PYROPHOSPHATE-ENERGIZED PROTON PUMP"/>
    <property type="match status" value="1"/>
</dbReference>
<keyword evidence="6 9" id="KW-1133">Transmembrane helix</keyword>
<dbReference type="Pfam" id="PF03030">
    <property type="entry name" value="H_PPase"/>
    <property type="match status" value="1"/>
</dbReference>
<evidence type="ECO:0000256" key="9">
    <source>
        <dbReference type="HAMAP-Rule" id="MF_01129"/>
    </source>
</evidence>
<evidence type="ECO:0000256" key="2">
    <source>
        <dbReference type="ARBA" id="ARBA00022448"/>
    </source>
</evidence>
<evidence type="ECO:0000256" key="5">
    <source>
        <dbReference type="ARBA" id="ARBA00022967"/>
    </source>
</evidence>
<reference evidence="12" key="1">
    <citation type="submission" date="2017-06" db="EMBL/GenBank/DDBJ databases">
        <authorList>
            <person name="Varghese N."/>
            <person name="Submissions S."/>
        </authorList>
    </citation>
    <scope>NUCLEOTIDE SEQUENCE [LARGE SCALE GENOMIC DNA]</scope>
    <source>
        <strain evidence="12">DSM 27993</strain>
    </source>
</reference>
<dbReference type="GO" id="GO:0030955">
    <property type="term" value="F:potassium ion binding"/>
    <property type="evidence" value="ECO:0007669"/>
    <property type="project" value="UniProtKB-UniRule"/>
</dbReference>
<dbReference type="InterPro" id="IPR004131">
    <property type="entry name" value="PPase-energised_H-pump"/>
</dbReference>
<comment type="cofactor">
    <cofactor evidence="9">
        <name>Mg(2+)</name>
        <dbReference type="ChEBI" id="CHEBI:18420"/>
    </cofactor>
</comment>
<evidence type="ECO:0000256" key="8">
    <source>
        <dbReference type="ARBA" id="ARBA00023136"/>
    </source>
</evidence>
<feature type="transmembrane region" description="Helical" evidence="9">
    <location>
        <begin position="335"/>
        <end position="354"/>
    </location>
</feature>
<evidence type="ECO:0000256" key="4">
    <source>
        <dbReference type="ARBA" id="ARBA00022842"/>
    </source>
</evidence>
<evidence type="ECO:0000256" key="7">
    <source>
        <dbReference type="ARBA" id="ARBA00023065"/>
    </source>
</evidence>
<evidence type="ECO:0000256" key="6">
    <source>
        <dbReference type="ARBA" id="ARBA00022989"/>
    </source>
</evidence>
<dbReference type="OrthoDB" id="9808652at2"/>
<keyword evidence="5 9" id="KW-1278">Translocase</keyword>
<comment type="caution">
    <text evidence="9">Lacks conserved residue(s) required for the propagation of feature annotation.</text>
</comment>
<feature type="transmembrane region" description="Helical" evidence="9">
    <location>
        <begin position="300"/>
        <end position="323"/>
    </location>
</feature>
<feature type="transmembrane region" description="Helical" evidence="9">
    <location>
        <begin position="267"/>
        <end position="288"/>
    </location>
</feature>
<dbReference type="GO" id="GO:0012505">
    <property type="term" value="C:endomembrane system"/>
    <property type="evidence" value="ECO:0007669"/>
    <property type="project" value="UniProtKB-SubCell"/>
</dbReference>
<feature type="transmembrane region" description="Helical" evidence="9">
    <location>
        <begin position="476"/>
        <end position="496"/>
    </location>
</feature>
<keyword evidence="4 9" id="KW-0460">Magnesium</keyword>